<keyword evidence="1" id="KW-0472">Membrane</keyword>
<accession>A0A1J5SCX5</accession>
<gene>
    <name evidence="2" type="ORF">GALL_115510</name>
</gene>
<keyword evidence="1" id="KW-1133">Transmembrane helix</keyword>
<evidence type="ECO:0000313" key="2">
    <source>
        <dbReference type="EMBL" id="OIR06361.1"/>
    </source>
</evidence>
<feature type="transmembrane region" description="Helical" evidence="1">
    <location>
        <begin position="12"/>
        <end position="33"/>
    </location>
</feature>
<sequence>MPTEPASPLPVSRLGLTAVLAGCALFLVLVLFLHHKPAPVQPDLTNVPAADRWKMTDEGRMEYLSKIRAEQDRMAETYGWVDQSKGVVRLPIERAMELTLRDINAQRHDSR</sequence>
<protein>
    <submittedName>
        <fullName evidence="2">Uncharacterized protein</fullName>
    </submittedName>
</protein>
<evidence type="ECO:0000256" key="1">
    <source>
        <dbReference type="SAM" id="Phobius"/>
    </source>
</evidence>
<dbReference type="AlphaFoldDB" id="A0A1J5SCX5"/>
<name>A0A1J5SCX5_9ZZZZ</name>
<comment type="caution">
    <text evidence="2">The sequence shown here is derived from an EMBL/GenBank/DDBJ whole genome shotgun (WGS) entry which is preliminary data.</text>
</comment>
<dbReference type="EMBL" id="MLJW01000044">
    <property type="protein sequence ID" value="OIR06361.1"/>
    <property type="molecule type" value="Genomic_DNA"/>
</dbReference>
<keyword evidence="1" id="KW-0812">Transmembrane</keyword>
<reference evidence="2" key="1">
    <citation type="submission" date="2016-10" db="EMBL/GenBank/DDBJ databases">
        <title>Sequence of Gallionella enrichment culture.</title>
        <authorList>
            <person name="Poehlein A."/>
            <person name="Muehling M."/>
            <person name="Daniel R."/>
        </authorList>
    </citation>
    <scope>NUCLEOTIDE SEQUENCE</scope>
</reference>
<proteinExistence type="predicted"/>
<organism evidence="2">
    <name type="scientific">mine drainage metagenome</name>
    <dbReference type="NCBI Taxonomy" id="410659"/>
    <lineage>
        <taxon>unclassified sequences</taxon>
        <taxon>metagenomes</taxon>
        <taxon>ecological metagenomes</taxon>
    </lineage>
</organism>